<keyword evidence="3" id="KW-0804">Transcription</keyword>
<dbReference type="Pfam" id="PF08007">
    <property type="entry name" value="JmjC_2"/>
    <property type="match status" value="1"/>
</dbReference>
<sequence>MQPNLSDPVVNQRTGSFNRPHIAVESTSCNVSIDRLIRENMSQLNDTRFSRLIDCCVFAESGRLIDPNESVNRPALMSLCSKSHIRRALIKKCLNRVFLSLPQFDLSPFLSLFPSLLKFSNCTEIVCKSAEIIGAASLASFEMNENIALEDEIMKGLISLLGSSKREIAIASCNAVLDLSTTLVGRQRLLEFTAIENLLLCFIQECKSPTVCPAADMILLEKDEYPVLLLQGAITLINSCTVEQLQHIPKELSEFFSVFLKSLWVLAHKQRLCGSSSRCNQEYEFCMSNIKTNSLVESIFRLSINYGLHAGDINFEHVKKNNFYLGEVGIKPFLSEIWETSPLLIRNTLKASFEQDGIFSPFIQSLGLKEAIPTFLPSFLKRIISCPAIVSDELDILEIIKEIKNNLGYPINYNQDIRVVKTEYGERELHYFQGISDSRFSQDTHILSISDILKCEEAFKEGYSIALRGIEFRNRTISAIAEGLAYLFGQPSAGVNMYLTPSNSQGLARHSDDHCVFVCQLIGVKRWSVFPRPDFQLPRLYEPCDISRDLEDKSRKFDGCQQFLLKEGDVLYIPRGFPHEARTDEDEGFSLHLTLAVEIEPPFEWEGFMQVAVYCWATRQQKALQYKSDDSVQRSLNLVSVMLLHIAIKLIGHHDPRFRKACLVGATLSSSDTRDWLCENQRTTFGYLISTITSESKFSDAVEQLEAALRINEDPLEHVRWMKHLIVEEEEEIERYQSLSILSADSRDMFDILIRNRDIAETVFLQVKSKFCCEIEFEDVKRRYLVLLEKYRTVRKQYTNGMLSLHSALQNELEFGSNT</sequence>
<comment type="subcellular location">
    <subcellularLocation>
        <location evidence="3">Nucleus</location>
    </subcellularLocation>
</comment>
<evidence type="ECO:0000256" key="3">
    <source>
        <dbReference type="RuleBase" id="RU366061"/>
    </source>
</evidence>
<dbReference type="PROSITE" id="PS51184">
    <property type="entry name" value="JMJC"/>
    <property type="match status" value="1"/>
</dbReference>
<dbReference type="PANTHER" id="PTHR13096">
    <property type="entry name" value="MINA53 MYC INDUCED NUCLEAR ANTIGEN"/>
    <property type="match status" value="1"/>
</dbReference>
<dbReference type="Gene3D" id="2.60.120.650">
    <property type="entry name" value="Cupin"/>
    <property type="match status" value="1"/>
</dbReference>
<feature type="domain" description="JmjC" evidence="4">
    <location>
        <begin position="467"/>
        <end position="614"/>
    </location>
</feature>
<evidence type="ECO:0000313" key="5">
    <source>
        <dbReference type="EMBL" id="KAK6127076.1"/>
    </source>
</evidence>
<accession>A0ABR0UZ56</accession>
<gene>
    <name evidence="5" type="ORF">DH2020_039178</name>
</gene>
<evidence type="ECO:0000256" key="2">
    <source>
        <dbReference type="ARBA" id="ARBA00023004"/>
    </source>
</evidence>
<comment type="function">
    <text evidence="3">Oxygenase that can act as both a histone lysine demethylase and a ribosomal histidine hydroxylase.</text>
</comment>
<dbReference type="SUPFAM" id="SSF51197">
    <property type="entry name" value="Clavaminate synthase-like"/>
    <property type="match status" value="1"/>
</dbReference>
<keyword evidence="3" id="KW-0539">Nucleus</keyword>
<dbReference type="PANTHER" id="PTHR13096:SF9">
    <property type="entry name" value="BIFUNCTIONAL LYSINE-SPECIFIC DEMETHYLASE AND HISTIDYL-HYDROXYLASE"/>
    <property type="match status" value="1"/>
</dbReference>
<comment type="similarity">
    <text evidence="3">Belongs to the ROX family.</text>
</comment>
<keyword evidence="2 3" id="KW-0408">Iron</keyword>
<dbReference type="InterPro" id="IPR039994">
    <property type="entry name" value="NO66-like"/>
</dbReference>
<evidence type="ECO:0000259" key="4">
    <source>
        <dbReference type="PROSITE" id="PS51184"/>
    </source>
</evidence>
<dbReference type="EMBL" id="JABTTQ020001911">
    <property type="protein sequence ID" value="KAK6127076.1"/>
    <property type="molecule type" value="Genomic_DNA"/>
</dbReference>
<name>A0ABR0UZ56_REHGL</name>
<keyword evidence="3" id="KW-0805">Transcription regulation</keyword>
<dbReference type="Proteomes" id="UP001318860">
    <property type="component" value="Unassembled WGS sequence"/>
</dbReference>
<dbReference type="SUPFAM" id="SSF48371">
    <property type="entry name" value="ARM repeat"/>
    <property type="match status" value="1"/>
</dbReference>
<keyword evidence="3" id="KW-0223">Dioxygenase</keyword>
<dbReference type="EC" id="1.14.11.-" evidence="3"/>
<dbReference type="InterPro" id="IPR003347">
    <property type="entry name" value="JmjC_dom"/>
</dbReference>
<evidence type="ECO:0000256" key="1">
    <source>
        <dbReference type="ARBA" id="ARBA00022723"/>
    </source>
</evidence>
<comment type="cofactor">
    <cofactor evidence="3">
        <name>Fe(2+)</name>
        <dbReference type="ChEBI" id="CHEBI:29033"/>
    </cofactor>
    <text evidence="3">Binds 1 Fe(2+) ion per subunit.</text>
</comment>
<dbReference type="InterPro" id="IPR016024">
    <property type="entry name" value="ARM-type_fold"/>
</dbReference>
<keyword evidence="6" id="KW-1185">Reference proteome</keyword>
<reference evidence="5 6" key="1">
    <citation type="journal article" date="2021" name="Comput. Struct. Biotechnol. J.">
        <title>De novo genome assembly of the potent medicinal plant Rehmannia glutinosa using nanopore technology.</title>
        <authorList>
            <person name="Ma L."/>
            <person name="Dong C."/>
            <person name="Song C."/>
            <person name="Wang X."/>
            <person name="Zheng X."/>
            <person name="Niu Y."/>
            <person name="Chen S."/>
            <person name="Feng W."/>
        </authorList>
    </citation>
    <scope>NUCLEOTIDE SEQUENCE [LARGE SCALE GENOMIC DNA]</scope>
    <source>
        <strain evidence="5">DH-2019</strain>
    </source>
</reference>
<proteinExistence type="inferred from homology"/>
<keyword evidence="1 3" id="KW-0479">Metal-binding</keyword>
<comment type="caution">
    <text evidence="5">The sequence shown here is derived from an EMBL/GenBank/DDBJ whole genome shotgun (WGS) entry which is preliminary data.</text>
</comment>
<protein>
    <recommendedName>
        <fullName evidence="3">Bifunctional lysine-specific demethylase and histidyl-hydroxylase</fullName>
        <ecNumber evidence="3">1.14.11.-</ecNumber>
    </recommendedName>
</protein>
<evidence type="ECO:0000313" key="6">
    <source>
        <dbReference type="Proteomes" id="UP001318860"/>
    </source>
</evidence>
<keyword evidence="3" id="KW-0560">Oxidoreductase</keyword>
<organism evidence="5 6">
    <name type="scientific">Rehmannia glutinosa</name>
    <name type="common">Chinese foxglove</name>
    <dbReference type="NCBI Taxonomy" id="99300"/>
    <lineage>
        <taxon>Eukaryota</taxon>
        <taxon>Viridiplantae</taxon>
        <taxon>Streptophyta</taxon>
        <taxon>Embryophyta</taxon>
        <taxon>Tracheophyta</taxon>
        <taxon>Spermatophyta</taxon>
        <taxon>Magnoliopsida</taxon>
        <taxon>eudicotyledons</taxon>
        <taxon>Gunneridae</taxon>
        <taxon>Pentapetalae</taxon>
        <taxon>asterids</taxon>
        <taxon>lamiids</taxon>
        <taxon>Lamiales</taxon>
        <taxon>Orobanchaceae</taxon>
        <taxon>Rehmannieae</taxon>
        <taxon>Rehmannia</taxon>
    </lineage>
</organism>